<feature type="transmembrane region" description="Helical" evidence="6">
    <location>
        <begin position="305"/>
        <end position="327"/>
    </location>
</feature>
<dbReference type="InterPro" id="IPR011701">
    <property type="entry name" value="MFS"/>
</dbReference>
<feature type="transmembrane region" description="Helical" evidence="6">
    <location>
        <begin position="339"/>
        <end position="362"/>
    </location>
</feature>
<feature type="transmembrane region" description="Helical" evidence="6">
    <location>
        <begin position="45"/>
        <end position="66"/>
    </location>
</feature>
<feature type="transmembrane region" description="Helical" evidence="6">
    <location>
        <begin position="143"/>
        <end position="161"/>
    </location>
</feature>
<feature type="transmembrane region" description="Helical" evidence="6">
    <location>
        <begin position="15"/>
        <end position="33"/>
    </location>
</feature>
<feature type="domain" description="Major facilitator superfamily (MFS) profile" evidence="7">
    <location>
        <begin position="1"/>
        <end position="392"/>
    </location>
</feature>
<feature type="transmembrane region" description="Helical" evidence="6">
    <location>
        <begin position="215"/>
        <end position="237"/>
    </location>
</feature>
<evidence type="ECO:0000256" key="4">
    <source>
        <dbReference type="ARBA" id="ARBA00022989"/>
    </source>
</evidence>
<dbReference type="InterPro" id="IPR005829">
    <property type="entry name" value="Sugar_transporter_CS"/>
</dbReference>
<dbReference type="RefSeq" id="WP_229537193.1">
    <property type="nucleotide sequence ID" value="NZ_JAJHJB010000059.1"/>
</dbReference>
<evidence type="ECO:0000256" key="5">
    <source>
        <dbReference type="ARBA" id="ARBA00023136"/>
    </source>
</evidence>
<evidence type="ECO:0000256" key="3">
    <source>
        <dbReference type="ARBA" id="ARBA00022692"/>
    </source>
</evidence>
<feature type="transmembrane region" description="Helical" evidence="6">
    <location>
        <begin position="249"/>
        <end position="269"/>
    </location>
</feature>
<feature type="transmembrane region" description="Helical" evidence="6">
    <location>
        <begin position="96"/>
        <end position="115"/>
    </location>
</feature>
<dbReference type="Proteomes" id="UP001165492">
    <property type="component" value="Unassembled WGS sequence"/>
</dbReference>
<dbReference type="PROSITE" id="PS00216">
    <property type="entry name" value="SUGAR_TRANSPORT_1"/>
    <property type="match status" value="1"/>
</dbReference>
<feature type="transmembrane region" description="Helical" evidence="6">
    <location>
        <begin position="281"/>
        <end position="299"/>
    </location>
</feature>
<evidence type="ECO:0000313" key="8">
    <source>
        <dbReference type="EMBL" id="MCC5468331.1"/>
    </source>
</evidence>
<dbReference type="EMBL" id="JAJHJB010000059">
    <property type="protein sequence ID" value="MCC5468331.1"/>
    <property type="molecule type" value="Genomic_DNA"/>
</dbReference>
<evidence type="ECO:0000313" key="9">
    <source>
        <dbReference type="Proteomes" id="UP001165492"/>
    </source>
</evidence>
<dbReference type="PANTHER" id="PTHR23530">
    <property type="entry name" value="TRANSPORT PROTEIN-RELATED"/>
    <property type="match status" value="1"/>
</dbReference>
<proteinExistence type="predicted"/>
<sequence length="393" mass="43823">MKAPNYLSNIWKIKAIRMFSWMHFFAAVLVPFYTEWANLKLSQVLFINSWFMFWNFVLEVPTGTVADFLGRKVSLAMGGIAAVIAAAVYIGKPDFYTFLAAEFIFAIAYTLQSGADEALAYDSLKACNQEEQSKRILSSMESCKLTGIIIGTIIGGFIAKFGYDAPMRYYMIPAFISFLIALSLKEPPFKENSMGRISYFTILKEGGSYFLKNKVLLLLTAELTLTNALAWGIIWLFQPLLANAGLAVTYYGFIHAGACLGPIVLLSNVDKIESFIGPKRLLLLYATIITGCSFMLLAFTNYLPLVITGIILGFTFCVRIPIFSSYMNKYIPSEKRATILSLTSMCRTISIVVVNPIIGFLADWSVQYTMLILGALLLISAAFTRIEEKHLIE</sequence>
<evidence type="ECO:0000256" key="2">
    <source>
        <dbReference type="ARBA" id="ARBA00022448"/>
    </source>
</evidence>
<dbReference type="SUPFAM" id="SSF103473">
    <property type="entry name" value="MFS general substrate transporter"/>
    <property type="match status" value="1"/>
</dbReference>
<dbReference type="PROSITE" id="PS50850">
    <property type="entry name" value="MFS"/>
    <property type="match status" value="1"/>
</dbReference>
<feature type="transmembrane region" description="Helical" evidence="6">
    <location>
        <begin position="73"/>
        <end position="90"/>
    </location>
</feature>
<dbReference type="InterPro" id="IPR036259">
    <property type="entry name" value="MFS_trans_sf"/>
</dbReference>
<gene>
    <name evidence="8" type="ORF">LMF89_23630</name>
</gene>
<name>A0ABS8HYU0_9FIRM</name>
<dbReference type="InterPro" id="IPR020846">
    <property type="entry name" value="MFS_dom"/>
</dbReference>
<evidence type="ECO:0000256" key="6">
    <source>
        <dbReference type="SAM" id="Phobius"/>
    </source>
</evidence>
<reference evidence="8" key="1">
    <citation type="submission" date="2021-11" db="EMBL/GenBank/DDBJ databases">
        <title>Description of a new species Pelosinus isolated from the bottom sediments of Lake Baikal.</title>
        <authorList>
            <person name="Zakharyuk A."/>
        </authorList>
    </citation>
    <scope>NUCLEOTIDE SEQUENCE</scope>
    <source>
        <strain evidence="8">Bkl1</strain>
    </source>
</reference>
<evidence type="ECO:0000259" key="7">
    <source>
        <dbReference type="PROSITE" id="PS50850"/>
    </source>
</evidence>
<comment type="caution">
    <text evidence="8">The sequence shown here is derived from an EMBL/GenBank/DDBJ whole genome shotgun (WGS) entry which is preliminary data.</text>
</comment>
<organism evidence="8 9">
    <name type="scientific">Pelosinus baikalensis</name>
    <dbReference type="NCBI Taxonomy" id="2892015"/>
    <lineage>
        <taxon>Bacteria</taxon>
        <taxon>Bacillati</taxon>
        <taxon>Bacillota</taxon>
        <taxon>Negativicutes</taxon>
        <taxon>Selenomonadales</taxon>
        <taxon>Sporomusaceae</taxon>
        <taxon>Pelosinus</taxon>
    </lineage>
</organism>
<dbReference type="PANTHER" id="PTHR23530:SF1">
    <property type="entry name" value="PERMEASE, MAJOR FACILITATOR SUPERFAMILY-RELATED"/>
    <property type="match status" value="1"/>
</dbReference>
<dbReference type="Gene3D" id="1.20.1250.20">
    <property type="entry name" value="MFS general substrate transporter like domains"/>
    <property type="match status" value="1"/>
</dbReference>
<keyword evidence="4 6" id="KW-1133">Transmembrane helix</keyword>
<accession>A0ABS8HYU0</accession>
<feature type="transmembrane region" description="Helical" evidence="6">
    <location>
        <begin position="368"/>
        <end position="386"/>
    </location>
</feature>
<dbReference type="Pfam" id="PF07690">
    <property type="entry name" value="MFS_1"/>
    <property type="match status" value="2"/>
</dbReference>
<keyword evidence="2" id="KW-0813">Transport</keyword>
<evidence type="ECO:0000256" key="1">
    <source>
        <dbReference type="ARBA" id="ARBA00004651"/>
    </source>
</evidence>
<comment type="subcellular location">
    <subcellularLocation>
        <location evidence="1">Cell membrane</location>
        <topology evidence="1">Multi-pass membrane protein</topology>
    </subcellularLocation>
</comment>
<keyword evidence="9" id="KW-1185">Reference proteome</keyword>
<keyword evidence="5 6" id="KW-0472">Membrane</keyword>
<protein>
    <submittedName>
        <fullName evidence="8">MFS transporter</fullName>
    </submittedName>
</protein>
<keyword evidence="3 6" id="KW-0812">Transmembrane</keyword>
<dbReference type="InterPro" id="IPR053160">
    <property type="entry name" value="MFS_DHA3_Transporter"/>
</dbReference>